<organism evidence="3 4">
    <name type="scientific">Croceitalea vernalis</name>
    <dbReference type="NCBI Taxonomy" id="3075599"/>
    <lineage>
        <taxon>Bacteria</taxon>
        <taxon>Pseudomonadati</taxon>
        <taxon>Bacteroidota</taxon>
        <taxon>Flavobacteriia</taxon>
        <taxon>Flavobacteriales</taxon>
        <taxon>Flavobacteriaceae</taxon>
        <taxon>Croceitalea</taxon>
    </lineage>
</organism>
<reference evidence="3 4" key="1">
    <citation type="submission" date="2023-09" db="EMBL/GenBank/DDBJ databases">
        <authorList>
            <person name="Rey-Velasco X."/>
        </authorList>
    </citation>
    <scope>NUCLEOTIDE SEQUENCE [LARGE SCALE GENOMIC DNA]</scope>
    <source>
        <strain evidence="3 4">P007</strain>
    </source>
</reference>
<protein>
    <submittedName>
        <fullName evidence="3">Head GIN domain-containing protein</fullName>
    </submittedName>
</protein>
<accession>A0ABU3BG54</accession>
<feature type="transmembrane region" description="Helical" evidence="1">
    <location>
        <begin position="20"/>
        <end position="35"/>
    </location>
</feature>
<evidence type="ECO:0000313" key="3">
    <source>
        <dbReference type="EMBL" id="MDT0621136.1"/>
    </source>
</evidence>
<proteinExistence type="predicted"/>
<sequence>MLDNRILIKNARQVERSRGLFYVFLLLVNSFFILGCNSENASDCFQNSGDIVRVEVDVAAFTTITVFENLNVVVKQGNTQKIEIETGEFLLNDISAIVEGSRLILRNENSCNYVRDYGLTTIYLTAPNISEIRSSTGGLISSDGVLNYSAISLLSESFSQPETETTDGSFNLELDSENISILTNGIAFFKLQGSVENIDIFIAAGDSRIEAEGLIAENVGLNHRGSNDIFVNPQQRISGTIRGYGDVISSNRPPEIEVEALFNGRLLFRD</sequence>
<evidence type="ECO:0000259" key="2">
    <source>
        <dbReference type="Pfam" id="PF10988"/>
    </source>
</evidence>
<feature type="domain" description="Putative auto-transporter adhesin head GIN" evidence="2">
    <location>
        <begin position="60"/>
        <end position="253"/>
    </location>
</feature>
<dbReference type="Gene3D" id="2.160.20.120">
    <property type="match status" value="1"/>
</dbReference>
<dbReference type="InterPro" id="IPR021255">
    <property type="entry name" value="DUF2807"/>
</dbReference>
<evidence type="ECO:0000256" key="1">
    <source>
        <dbReference type="SAM" id="Phobius"/>
    </source>
</evidence>
<name>A0ABU3BG54_9FLAO</name>
<keyword evidence="1" id="KW-0812">Transmembrane</keyword>
<keyword evidence="1" id="KW-0472">Membrane</keyword>
<dbReference type="Proteomes" id="UP001250662">
    <property type="component" value="Unassembled WGS sequence"/>
</dbReference>
<gene>
    <name evidence="3" type="ORF">RM520_05845</name>
</gene>
<keyword evidence="1" id="KW-1133">Transmembrane helix</keyword>
<dbReference type="RefSeq" id="WP_311387300.1">
    <property type="nucleotide sequence ID" value="NZ_JAVRHU010000001.1"/>
</dbReference>
<comment type="caution">
    <text evidence="3">The sequence shown here is derived from an EMBL/GenBank/DDBJ whole genome shotgun (WGS) entry which is preliminary data.</text>
</comment>
<keyword evidence="4" id="KW-1185">Reference proteome</keyword>
<dbReference type="EMBL" id="JAVRHU010000001">
    <property type="protein sequence ID" value="MDT0621136.1"/>
    <property type="molecule type" value="Genomic_DNA"/>
</dbReference>
<evidence type="ECO:0000313" key="4">
    <source>
        <dbReference type="Proteomes" id="UP001250662"/>
    </source>
</evidence>
<dbReference type="Pfam" id="PF10988">
    <property type="entry name" value="DUF2807"/>
    <property type="match status" value="1"/>
</dbReference>